<evidence type="ECO:0000259" key="4">
    <source>
        <dbReference type="Pfam" id="PF06925"/>
    </source>
</evidence>
<evidence type="ECO:0000313" key="6">
    <source>
        <dbReference type="Proteomes" id="UP001054846"/>
    </source>
</evidence>
<keyword evidence="6" id="KW-1185">Reference proteome</keyword>
<feature type="domain" description="Diacylglycerol glucosyltransferase N-terminal" evidence="4">
    <location>
        <begin position="20"/>
        <end position="189"/>
    </location>
</feature>
<dbReference type="CDD" id="cd17507">
    <property type="entry name" value="GT28_Beta-DGS-like"/>
    <property type="match status" value="1"/>
</dbReference>
<reference evidence="5 6" key="1">
    <citation type="journal article" date="2021" name="Genome Biol. Evol.">
        <title>Complete Genome Sequencing of a Novel Gloeobacter Species from a Waterfall Cave in Mexico.</title>
        <authorList>
            <person name="Saw J.H."/>
            <person name="Cardona T."/>
            <person name="Montejano G."/>
        </authorList>
    </citation>
    <scope>NUCLEOTIDE SEQUENCE [LARGE SCALE GENOMIC DNA]</scope>
    <source>
        <strain evidence="5">MG652769</strain>
    </source>
</reference>
<dbReference type="EMBL" id="CP063845">
    <property type="protein sequence ID" value="UFP96348.1"/>
    <property type="molecule type" value="Genomic_DNA"/>
</dbReference>
<evidence type="ECO:0000256" key="3">
    <source>
        <dbReference type="ARBA" id="ARBA00022679"/>
    </source>
</evidence>
<organism evidence="5 6">
    <name type="scientific">Gloeobacter morelensis MG652769</name>
    <dbReference type="NCBI Taxonomy" id="2781736"/>
    <lineage>
        <taxon>Bacteria</taxon>
        <taxon>Bacillati</taxon>
        <taxon>Cyanobacteriota</taxon>
        <taxon>Cyanophyceae</taxon>
        <taxon>Gloeobacterales</taxon>
        <taxon>Gloeobacteraceae</taxon>
        <taxon>Gloeobacter</taxon>
        <taxon>Gloeobacter morelensis</taxon>
    </lineage>
</organism>
<proteinExistence type="inferred from homology"/>
<dbReference type="Gene3D" id="3.40.50.2000">
    <property type="entry name" value="Glycogen Phosphorylase B"/>
    <property type="match status" value="1"/>
</dbReference>
<dbReference type="Proteomes" id="UP001054846">
    <property type="component" value="Chromosome"/>
</dbReference>
<accession>A0ABY3PS93</accession>
<protein>
    <submittedName>
        <fullName evidence="5">UDP-N-acetylglucosamine--LPS N-acetylglucosamine transferase</fullName>
    </submittedName>
</protein>
<dbReference type="PANTHER" id="PTHR43025">
    <property type="entry name" value="MONOGALACTOSYLDIACYLGLYCEROL SYNTHASE"/>
    <property type="match status" value="1"/>
</dbReference>
<keyword evidence="3 5" id="KW-0808">Transferase</keyword>
<dbReference type="Pfam" id="PF06925">
    <property type="entry name" value="MGDG_synth"/>
    <property type="match status" value="1"/>
</dbReference>
<gene>
    <name evidence="5" type="ORF">ISF26_09115</name>
</gene>
<dbReference type="GO" id="GO:0016740">
    <property type="term" value="F:transferase activity"/>
    <property type="evidence" value="ECO:0007669"/>
    <property type="project" value="UniProtKB-KW"/>
</dbReference>
<dbReference type="InterPro" id="IPR050519">
    <property type="entry name" value="Glycosyltransf_28_UgtP"/>
</dbReference>
<dbReference type="PANTHER" id="PTHR43025:SF3">
    <property type="entry name" value="MONOGALACTOSYLDIACYLGLYCEROL SYNTHASE 1, CHLOROPLASTIC"/>
    <property type="match status" value="1"/>
</dbReference>
<dbReference type="InterPro" id="IPR009695">
    <property type="entry name" value="Diacylglyc_glucosyltr_N"/>
</dbReference>
<sequence>MRHASMPRILIFHASLGSGHIHAANALGEAFSRYADVEVQIEDALAYASPILRETLIRAYEQLSEKAPQLYRLIYEGSDVSDLKDSMSNTLLLSKIERPFFRKFEQLIKQAAPDVFICVQQIPSRLVQLFKQEFDWPQPHYVVITDAVAHSTWINYEVDGYFLASDLTASILTKQGVDPELLHVTGIPVKLEIAEAKPARQMRERHDLPLDTPVIALFGGGLQPRRVRLMVAGLLESPFAGTLAVVAGRNHALGTALADLEDGPAMRLRSLGQIDFVDDLIAASDLVITKAGGLIASEVMARGTPMVIVDPIPGQEEWNADAIAAYGAGIQLRLPEMVAPTVQFLLSAPEHLAFMRSQARKYGRPTAALAVVESILARLSV</sequence>
<comment type="similarity">
    <text evidence="1">Belongs to the glycosyltransferase 28 family.</text>
</comment>
<keyword evidence="2" id="KW-0328">Glycosyltransferase</keyword>
<evidence type="ECO:0000256" key="2">
    <source>
        <dbReference type="ARBA" id="ARBA00022676"/>
    </source>
</evidence>
<evidence type="ECO:0000256" key="1">
    <source>
        <dbReference type="ARBA" id="ARBA00006962"/>
    </source>
</evidence>
<evidence type="ECO:0000313" key="5">
    <source>
        <dbReference type="EMBL" id="UFP96348.1"/>
    </source>
</evidence>
<name>A0ABY3PS93_9CYAN</name>
<dbReference type="SUPFAM" id="SSF53756">
    <property type="entry name" value="UDP-Glycosyltransferase/glycogen phosphorylase"/>
    <property type="match status" value="1"/>
</dbReference>